<dbReference type="InterPro" id="IPR001753">
    <property type="entry name" value="Enoyl-CoA_hydra/iso"/>
</dbReference>
<dbReference type="RefSeq" id="WP_072285682.1">
    <property type="nucleotide sequence ID" value="NZ_CP015455.1"/>
</dbReference>
<dbReference type="GO" id="GO:0006635">
    <property type="term" value="P:fatty acid beta-oxidation"/>
    <property type="evidence" value="ECO:0007669"/>
    <property type="project" value="TreeGrafter"/>
</dbReference>
<dbReference type="OrthoDB" id="5365311at2"/>
<dbReference type="SUPFAM" id="SSF52096">
    <property type="entry name" value="ClpP/crotonase"/>
    <property type="match status" value="1"/>
</dbReference>
<proteinExistence type="predicted"/>
<dbReference type="PANTHER" id="PTHR11941">
    <property type="entry name" value="ENOYL-COA HYDRATASE-RELATED"/>
    <property type="match status" value="1"/>
</dbReference>
<reference evidence="1 2" key="1">
    <citation type="journal article" date="2017" name="Genome Announc.">
        <title>Complete Genome Sequences of Two Acetylene-Fermenting Pelobacter acetylenicus Strains.</title>
        <authorList>
            <person name="Sutton J.M."/>
            <person name="Baesman S.M."/>
            <person name="Fierst J.L."/>
            <person name="Poret-Peterson A.T."/>
            <person name="Oremland R.S."/>
            <person name="Dunlap D.S."/>
            <person name="Akob D.M."/>
        </authorList>
    </citation>
    <scope>NUCLEOTIDE SEQUENCE [LARGE SCALE GENOMIC DNA]</scope>
    <source>
        <strain evidence="1 2">DSM 3247</strain>
    </source>
</reference>
<dbReference type="CDD" id="cd06558">
    <property type="entry name" value="crotonase-like"/>
    <property type="match status" value="1"/>
</dbReference>
<dbReference type="Gene3D" id="3.90.226.10">
    <property type="entry name" value="2-enoyl-CoA Hydratase, Chain A, domain 1"/>
    <property type="match status" value="1"/>
</dbReference>
<sequence>MHYETLIVETGDDFVASITLNRPQQLNTFSTALAAELDAAFKALDAHGRVRVILVKGAGKAFCAGIDVTEFPDKSPSEYRRWIQQMESPLVTISRINKPVIAQVHGAAAANGAGLVAAADLAIAADNARIGLTAINVGLNCVGPVVPLARSVGRKKALEMLFYGNLLGAAEALQMGLVNRVVPESELDKEARAWAALLAQKSPLALQNAKRGFYEAEDMDYYRAFDHMNELFARLCTTRDAREGIEAFRENRKPDWQER</sequence>
<dbReference type="Pfam" id="PF00378">
    <property type="entry name" value="ECH_1"/>
    <property type="match status" value="1"/>
</dbReference>
<evidence type="ECO:0000313" key="2">
    <source>
        <dbReference type="Proteomes" id="UP000182264"/>
    </source>
</evidence>
<dbReference type="InterPro" id="IPR029045">
    <property type="entry name" value="ClpP/crotonase-like_dom_sf"/>
</dbReference>
<keyword evidence="2" id="KW-1185">Reference proteome</keyword>
<accession>A0A1L3GDF0</accession>
<dbReference type="KEGG" id="pace:A6070_10255"/>
<organism evidence="1 2">
    <name type="scientific">Syntrophotalea acetylenica</name>
    <name type="common">Pelobacter acetylenicus</name>
    <dbReference type="NCBI Taxonomy" id="29542"/>
    <lineage>
        <taxon>Bacteria</taxon>
        <taxon>Pseudomonadati</taxon>
        <taxon>Thermodesulfobacteriota</taxon>
        <taxon>Desulfuromonadia</taxon>
        <taxon>Desulfuromonadales</taxon>
        <taxon>Syntrophotaleaceae</taxon>
        <taxon>Syntrophotalea</taxon>
    </lineage>
</organism>
<dbReference type="PANTHER" id="PTHR11941:SF54">
    <property type="entry name" value="ENOYL-COA HYDRATASE, MITOCHONDRIAL"/>
    <property type="match status" value="1"/>
</dbReference>
<name>A0A1L3GDF0_SYNAC</name>
<dbReference type="EMBL" id="CP015518">
    <property type="protein sequence ID" value="APG23869.1"/>
    <property type="molecule type" value="Genomic_DNA"/>
</dbReference>
<evidence type="ECO:0000313" key="1">
    <source>
        <dbReference type="EMBL" id="APG23869.1"/>
    </source>
</evidence>
<gene>
    <name evidence="1" type="ORF">A7E75_01640</name>
</gene>
<dbReference type="AlphaFoldDB" id="A0A1L3GDF0"/>
<dbReference type="Proteomes" id="UP000182264">
    <property type="component" value="Chromosome"/>
</dbReference>
<dbReference type="STRING" id="29542.A6070_10255"/>
<protein>
    <submittedName>
        <fullName evidence="1">Enoyl-CoA hydratase</fullName>
    </submittedName>
</protein>
<dbReference type="GO" id="GO:0003824">
    <property type="term" value="F:catalytic activity"/>
    <property type="evidence" value="ECO:0007669"/>
    <property type="project" value="UniProtKB-ARBA"/>
</dbReference>